<reference evidence="2" key="1">
    <citation type="submission" date="2019-12" db="EMBL/GenBank/DDBJ databases">
        <title>Genome sequencing and annotation of Brassica cretica.</title>
        <authorList>
            <person name="Studholme D.J."/>
            <person name="Sarris P."/>
        </authorList>
    </citation>
    <scope>NUCLEOTIDE SEQUENCE</scope>
    <source>
        <strain evidence="2">PFS-109/04</strain>
        <tissue evidence="2">Leaf</tissue>
    </source>
</reference>
<gene>
    <name evidence="2" type="ORF">F2Q69_00055094</name>
</gene>
<sequence length="137" mass="15234">MREVWIDTLQAEPFDSVNQAPNDIVHHVSNDTIHLISNDTVHPLSNDTAHIGTIHYGTVHQMTTDTIQQASIDTTFGETKRVEVVILKKSGKSDVGSDESEREERDPAGCKRARRVSLEEATTERDTGKREGQVAAR</sequence>
<dbReference type="EMBL" id="QGKX02002183">
    <property type="protein sequence ID" value="KAF3487312.1"/>
    <property type="molecule type" value="Genomic_DNA"/>
</dbReference>
<protein>
    <submittedName>
        <fullName evidence="2">Uncharacterized protein</fullName>
    </submittedName>
</protein>
<feature type="region of interest" description="Disordered" evidence="1">
    <location>
        <begin position="89"/>
        <end position="137"/>
    </location>
</feature>
<evidence type="ECO:0000313" key="3">
    <source>
        <dbReference type="Proteomes" id="UP000712600"/>
    </source>
</evidence>
<feature type="compositionally biased region" description="Basic and acidic residues" evidence="1">
    <location>
        <begin position="116"/>
        <end position="137"/>
    </location>
</feature>
<name>A0A8S9N0T8_BRACR</name>
<accession>A0A8S9N0T8</accession>
<comment type="caution">
    <text evidence="2">The sequence shown here is derived from an EMBL/GenBank/DDBJ whole genome shotgun (WGS) entry which is preliminary data.</text>
</comment>
<dbReference type="AlphaFoldDB" id="A0A8S9N0T8"/>
<evidence type="ECO:0000256" key="1">
    <source>
        <dbReference type="SAM" id="MobiDB-lite"/>
    </source>
</evidence>
<organism evidence="2 3">
    <name type="scientific">Brassica cretica</name>
    <name type="common">Mustard</name>
    <dbReference type="NCBI Taxonomy" id="69181"/>
    <lineage>
        <taxon>Eukaryota</taxon>
        <taxon>Viridiplantae</taxon>
        <taxon>Streptophyta</taxon>
        <taxon>Embryophyta</taxon>
        <taxon>Tracheophyta</taxon>
        <taxon>Spermatophyta</taxon>
        <taxon>Magnoliopsida</taxon>
        <taxon>eudicotyledons</taxon>
        <taxon>Gunneridae</taxon>
        <taxon>Pentapetalae</taxon>
        <taxon>rosids</taxon>
        <taxon>malvids</taxon>
        <taxon>Brassicales</taxon>
        <taxon>Brassicaceae</taxon>
        <taxon>Brassiceae</taxon>
        <taxon>Brassica</taxon>
    </lineage>
</organism>
<evidence type="ECO:0000313" key="2">
    <source>
        <dbReference type="EMBL" id="KAF3487312.1"/>
    </source>
</evidence>
<dbReference type="Proteomes" id="UP000712600">
    <property type="component" value="Unassembled WGS sequence"/>
</dbReference>
<proteinExistence type="predicted"/>